<evidence type="ECO:0000256" key="1">
    <source>
        <dbReference type="ARBA" id="ARBA00015262"/>
    </source>
</evidence>
<accession>A0ABV4TSG4</accession>
<comment type="function">
    <text evidence="2">May be involved in the biosynthesis of molybdopterin.</text>
</comment>
<sequence length="172" mass="18742">MSEREFQPLGCAVVTVSDTRSPETDRSGDLVAQRLEQAGHRLADRRIVKDERAELEEAFRALMADPEVAVVISTGGTGITGRDVTPEAADAVYTKAIPGFGELFRWLSYEEIGPSTIQSRAQAGLAGTTLMFNLPGSSGACRLAMDALIIPQLDYRTRPCNFAEMMPRFSET</sequence>
<organism evidence="4 5">
    <name type="scientific">Thiohalorhabdus methylotrophus</name>
    <dbReference type="NCBI Taxonomy" id="3242694"/>
    <lineage>
        <taxon>Bacteria</taxon>
        <taxon>Pseudomonadati</taxon>
        <taxon>Pseudomonadota</taxon>
        <taxon>Gammaproteobacteria</taxon>
        <taxon>Thiohalorhabdales</taxon>
        <taxon>Thiohalorhabdaceae</taxon>
        <taxon>Thiohalorhabdus</taxon>
    </lineage>
</organism>
<reference evidence="4 5" key="1">
    <citation type="submission" date="2024-08" db="EMBL/GenBank/DDBJ databases">
        <title>Whole-genome sequencing of halo(alkali)philic microorganisms from hypersaline lakes.</title>
        <authorList>
            <person name="Sorokin D.Y."/>
            <person name="Merkel A.Y."/>
            <person name="Messina E."/>
            <person name="Yakimov M."/>
        </authorList>
    </citation>
    <scope>NUCLEOTIDE SEQUENCE [LARGE SCALE GENOMIC DNA]</scope>
    <source>
        <strain evidence="4 5">Cl-TMA</strain>
    </source>
</reference>
<feature type="domain" description="MoaB/Mog" evidence="3">
    <location>
        <begin position="12"/>
        <end position="156"/>
    </location>
</feature>
<dbReference type="EMBL" id="JBGUAW010000001">
    <property type="protein sequence ID" value="MFA9459428.1"/>
    <property type="molecule type" value="Genomic_DNA"/>
</dbReference>
<dbReference type="PIRSF" id="PIRSF006443">
    <property type="entry name" value="MoaB"/>
    <property type="match status" value="1"/>
</dbReference>
<dbReference type="InterPro" id="IPR013484">
    <property type="entry name" value="MoaB_proteobac"/>
</dbReference>
<evidence type="ECO:0000259" key="3">
    <source>
        <dbReference type="SMART" id="SM00852"/>
    </source>
</evidence>
<dbReference type="InterPro" id="IPR012245">
    <property type="entry name" value="MoaB"/>
</dbReference>
<gene>
    <name evidence="4" type="primary">moaB</name>
    <name evidence="4" type="ORF">ACERLL_01140</name>
</gene>
<comment type="similarity">
    <text evidence="2">Belongs to the MoaB/Mog family.</text>
</comment>
<dbReference type="SUPFAM" id="SSF53218">
    <property type="entry name" value="Molybdenum cofactor biosynthesis proteins"/>
    <property type="match status" value="1"/>
</dbReference>
<name>A0ABV4TSG4_9GAMM</name>
<dbReference type="InterPro" id="IPR036425">
    <property type="entry name" value="MoaB/Mog-like_dom_sf"/>
</dbReference>
<protein>
    <recommendedName>
        <fullName evidence="1 2">Molybdenum cofactor biosynthesis protein B</fullName>
    </recommendedName>
</protein>
<evidence type="ECO:0000256" key="2">
    <source>
        <dbReference type="PIRNR" id="PIRNR006443"/>
    </source>
</evidence>
<keyword evidence="2" id="KW-0501">Molybdenum cofactor biosynthesis</keyword>
<dbReference type="InterPro" id="IPR001453">
    <property type="entry name" value="MoaB/Mog_dom"/>
</dbReference>
<dbReference type="NCBIfam" id="TIGR00177">
    <property type="entry name" value="molyb_syn"/>
    <property type="match status" value="1"/>
</dbReference>
<comment type="pathway">
    <text evidence="2">Cofactor biosynthesis; molybdopterin biosynthesis.</text>
</comment>
<dbReference type="PANTHER" id="PTHR43232">
    <property type="entry name" value="MOLYBDENUM COFACTOR BIOSYNTHESIS PROTEIN B"/>
    <property type="match status" value="1"/>
</dbReference>
<proteinExistence type="inferred from homology"/>
<keyword evidence="5" id="KW-1185">Reference proteome</keyword>
<dbReference type="CDD" id="cd00886">
    <property type="entry name" value="MogA_MoaB"/>
    <property type="match status" value="1"/>
</dbReference>
<dbReference type="Pfam" id="PF00994">
    <property type="entry name" value="MoCF_biosynth"/>
    <property type="match status" value="1"/>
</dbReference>
<dbReference type="SMART" id="SM00852">
    <property type="entry name" value="MoCF_biosynth"/>
    <property type="match status" value="1"/>
</dbReference>
<dbReference type="RefSeq" id="WP_373654213.1">
    <property type="nucleotide sequence ID" value="NZ_JBGUAW010000001.1"/>
</dbReference>
<dbReference type="Proteomes" id="UP001575181">
    <property type="component" value="Unassembled WGS sequence"/>
</dbReference>
<dbReference type="NCBIfam" id="TIGR02667">
    <property type="entry name" value="moaB_proteo"/>
    <property type="match status" value="1"/>
</dbReference>
<evidence type="ECO:0000313" key="4">
    <source>
        <dbReference type="EMBL" id="MFA9459428.1"/>
    </source>
</evidence>
<comment type="caution">
    <text evidence="4">The sequence shown here is derived from an EMBL/GenBank/DDBJ whole genome shotgun (WGS) entry which is preliminary data.</text>
</comment>
<dbReference type="PANTHER" id="PTHR43232:SF2">
    <property type="entry name" value="MOLYBDENUM COFACTOR BIOSYNTHESIS PROTEIN B"/>
    <property type="match status" value="1"/>
</dbReference>
<dbReference type="Gene3D" id="3.40.980.10">
    <property type="entry name" value="MoaB/Mog-like domain"/>
    <property type="match status" value="1"/>
</dbReference>
<evidence type="ECO:0000313" key="5">
    <source>
        <dbReference type="Proteomes" id="UP001575181"/>
    </source>
</evidence>